<comment type="caution">
    <text evidence="2">The sequence shown here is derived from an EMBL/GenBank/DDBJ whole genome shotgun (WGS) entry which is preliminary data.</text>
</comment>
<dbReference type="EMBL" id="BDGU01000351">
    <property type="protein sequence ID" value="GAW06826.1"/>
    <property type="molecule type" value="Genomic_DNA"/>
</dbReference>
<feature type="compositionally biased region" description="Polar residues" evidence="1">
    <location>
        <begin position="190"/>
        <end position="207"/>
    </location>
</feature>
<evidence type="ECO:0000256" key="1">
    <source>
        <dbReference type="SAM" id="MobiDB-lite"/>
    </source>
</evidence>
<dbReference type="Proteomes" id="UP000188533">
    <property type="component" value="Unassembled WGS sequence"/>
</dbReference>
<evidence type="ECO:0000313" key="2">
    <source>
        <dbReference type="EMBL" id="GAW06826.1"/>
    </source>
</evidence>
<name>A0A1Q3EI12_LENED</name>
<keyword evidence="3" id="KW-1185">Reference proteome</keyword>
<feature type="region of interest" description="Disordered" evidence="1">
    <location>
        <begin position="190"/>
        <end position="213"/>
    </location>
</feature>
<gene>
    <name evidence="2" type="ORF">LENED_008776</name>
</gene>
<organism evidence="2 3">
    <name type="scientific">Lentinula edodes</name>
    <name type="common">Shiitake mushroom</name>
    <name type="synonym">Lentinus edodes</name>
    <dbReference type="NCBI Taxonomy" id="5353"/>
    <lineage>
        <taxon>Eukaryota</taxon>
        <taxon>Fungi</taxon>
        <taxon>Dikarya</taxon>
        <taxon>Basidiomycota</taxon>
        <taxon>Agaricomycotina</taxon>
        <taxon>Agaricomycetes</taxon>
        <taxon>Agaricomycetidae</taxon>
        <taxon>Agaricales</taxon>
        <taxon>Marasmiineae</taxon>
        <taxon>Omphalotaceae</taxon>
        <taxon>Lentinula</taxon>
    </lineage>
</organism>
<sequence>MYSTLPFLRKISAVSIAIFLFASASPTRAIPIRIAVYVPAAIHLDVEVTGSQLNHDLHAIASSPDIHLDVENDSVQQPEHALHASALVVDVHPSIELIGGRPDHTNVPAAVIYIRPDIEESNSKSSHHDLDYNHEPHDSTLFHELLVGNAKSHATSAPYPGELNHLNDGGVVSGLKISTHNPFRALNHASSHSDSLVIQPDTVTSSAEDVHSQ</sequence>
<dbReference type="AlphaFoldDB" id="A0A1Q3EI12"/>
<reference evidence="2 3" key="1">
    <citation type="submission" date="2016-08" db="EMBL/GenBank/DDBJ databases">
        <authorList>
            <consortium name="Lentinula edodes genome sequencing consortium"/>
            <person name="Sakamoto Y."/>
            <person name="Nakade K."/>
            <person name="Sato S."/>
            <person name="Yoshida Y."/>
            <person name="Miyazaki K."/>
            <person name="Natsume S."/>
            <person name="Konno N."/>
        </authorList>
    </citation>
    <scope>NUCLEOTIDE SEQUENCE [LARGE SCALE GENOMIC DNA]</scope>
    <source>
        <strain evidence="2 3">NBRC 111202</strain>
    </source>
</reference>
<proteinExistence type="predicted"/>
<reference evidence="2 3" key="2">
    <citation type="submission" date="2017-02" db="EMBL/GenBank/DDBJ databases">
        <title>A genome survey and senescence transcriptome analysis in Lentinula edodes.</title>
        <authorList>
            <person name="Sakamoto Y."/>
            <person name="Nakade K."/>
            <person name="Sato S."/>
            <person name="Yoshida Y."/>
            <person name="Miyazaki K."/>
            <person name="Natsume S."/>
            <person name="Konno N."/>
        </authorList>
    </citation>
    <scope>NUCLEOTIDE SEQUENCE [LARGE SCALE GENOMIC DNA]</scope>
    <source>
        <strain evidence="2 3">NBRC 111202</strain>
    </source>
</reference>
<accession>A0A1Q3EI12</accession>
<evidence type="ECO:0000313" key="3">
    <source>
        <dbReference type="Proteomes" id="UP000188533"/>
    </source>
</evidence>
<protein>
    <submittedName>
        <fullName evidence="2">Uncharacterized protein</fullName>
    </submittedName>
</protein>